<dbReference type="InterPro" id="IPR045864">
    <property type="entry name" value="aa-tRNA-synth_II/BPL/LPL"/>
</dbReference>
<organism evidence="2 3">
    <name type="scientific">Georhizobium profundi</name>
    <dbReference type="NCBI Taxonomy" id="2341112"/>
    <lineage>
        <taxon>Bacteria</taxon>
        <taxon>Pseudomonadati</taxon>
        <taxon>Pseudomonadota</taxon>
        <taxon>Alphaproteobacteria</taxon>
        <taxon>Hyphomicrobiales</taxon>
        <taxon>Rhizobiaceae</taxon>
        <taxon>Georhizobium</taxon>
    </lineage>
</organism>
<evidence type="ECO:0000313" key="3">
    <source>
        <dbReference type="Proteomes" id="UP000268192"/>
    </source>
</evidence>
<dbReference type="Gene3D" id="3.30.930.10">
    <property type="entry name" value="Bira Bifunctional Protein, Domain 2"/>
    <property type="match status" value="1"/>
</dbReference>
<evidence type="ECO:0000259" key="1">
    <source>
        <dbReference type="Pfam" id="PF16917"/>
    </source>
</evidence>
<dbReference type="Proteomes" id="UP000268192">
    <property type="component" value="Chromosome"/>
</dbReference>
<sequence length="247" mass="26482">MSRMLSAAGEGALVLPPLFEAVLIADPSDVHAHACRIAAQSGAGTLVYAISEETVALAIVLEPDKPLVAARLAFFAGMAAMGDSLAFHCVPERQVAFAWPDEFLFDLARLGGARLAAPEGTGDDDVPEWMVFSVELIHARPSLADPGAYPGSTSLVEEEFDPPEAIIESFTRHLMRAFDAMATEGMSAVTTAYLERLQANTDRDWMIDGRGDLLQRGEPGAAPTRQSLSNGLAACRWYDPVRKAPLL</sequence>
<dbReference type="OrthoDB" id="7657788at2"/>
<reference evidence="2 3" key="1">
    <citation type="submission" date="2018-09" db="EMBL/GenBank/DDBJ databases">
        <title>Marinorhizobium profundi gen. nov., sp. nov., isolated from a deep-sea sediment sample from the New Britain Trench and proposal of Marinorhizobiaceae fam. nov. in the order Rhizobiales of the class Alphaproteobacteria.</title>
        <authorList>
            <person name="Cao J."/>
        </authorList>
    </citation>
    <scope>NUCLEOTIDE SEQUENCE [LARGE SCALE GENOMIC DNA]</scope>
    <source>
        <strain evidence="2 3">WS11</strain>
    </source>
</reference>
<evidence type="ECO:0000313" key="2">
    <source>
        <dbReference type="EMBL" id="AZN73046.1"/>
    </source>
</evidence>
<protein>
    <recommendedName>
        <fullName evidence="1">BPL/LPL catalytic domain-containing protein</fullName>
    </recommendedName>
</protein>
<dbReference type="KEGG" id="abaw:D5400_18695"/>
<keyword evidence="3" id="KW-1185">Reference proteome</keyword>
<dbReference type="InterPro" id="IPR004143">
    <property type="entry name" value="BPL_LPL_catalytic"/>
</dbReference>
<dbReference type="Pfam" id="PF16917">
    <property type="entry name" value="BPL_LplA_LipB_2"/>
    <property type="match status" value="1"/>
</dbReference>
<proteinExistence type="predicted"/>
<dbReference type="EMBL" id="CP032509">
    <property type="protein sequence ID" value="AZN73046.1"/>
    <property type="molecule type" value="Genomic_DNA"/>
</dbReference>
<dbReference type="AlphaFoldDB" id="A0A3S9B7X1"/>
<feature type="domain" description="BPL/LPL catalytic" evidence="1">
    <location>
        <begin position="15"/>
        <end position="194"/>
    </location>
</feature>
<name>A0A3S9B7X1_9HYPH</name>
<gene>
    <name evidence="2" type="ORF">D5400_18695</name>
</gene>
<accession>A0A3S9B7X1</accession>